<dbReference type="OrthoDB" id="1028273at2"/>
<evidence type="ECO:0000313" key="2">
    <source>
        <dbReference type="Proteomes" id="UP000027601"/>
    </source>
</evidence>
<dbReference type="eggNOG" id="ENOG5033E9V">
    <property type="taxonomic scope" value="Bacteria"/>
</dbReference>
<dbReference type="PROSITE" id="PS51257">
    <property type="entry name" value="PROKAR_LIPOPROTEIN"/>
    <property type="match status" value="1"/>
</dbReference>
<dbReference type="Pfam" id="PF20050">
    <property type="entry name" value="DUF6452"/>
    <property type="match status" value="1"/>
</dbReference>
<dbReference type="AlphaFoldDB" id="A0A069DCV9"/>
<dbReference type="STRING" id="1121097.GCA_000428125_03074"/>
<proteinExistence type="predicted"/>
<dbReference type="InterPro" id="IPR045607">
    <property type="entry name" value="DUF6452"/>
</dbReference>
<evidence type="ECO:0000313" key="1">
    <source>
        <dbReference type="EMBL" id="GAK38174.1"/>
    </source>
</evidence>
<sequence>MKNLITKRFMYTLATTYIVLSVASCVEEENCSQYGRESLTCNVYTLEDSKAVKDTLDSLHVTALGTDSIILNREAKVRSFSLPLRYTSDTTTFVLKYINNIKDTIRVIHTNTPKFISMDCGYQVSQVVEKVSYTKHQLDSIYISDEEANTTGTENLKLFY</sequence>
<dbReference type="RefSeq" id="WP_024997693.1">
    <property type="nucleotide sequence ID" value="NZ_ATZI01000025.1"/>
</dbReference>
<gene>
    <name evidence="1" type="ORF">JCM15093_3492</name>
</gene>
<name>A0A069DCV9_9BACE</name>
<protein>
    <recommendedName>
        <fullName evidence="3">Calcium-binding protein P</fullName>
    </recommendedName>
</protein>
<organism evidence="1 2">
    <name type="scientific">Bacteroides graminisolvens DSM 19988 = JCM 15093</name>
    <dbReference type="NCBI Taxonomy" id="1121097"/>
    <lineage>
        <taxon>Bacteria</taxon>
        <taxon>Pseudomonadati</taxon>
        <taxon>Bacteroidota</taxon>
        <taxon>Bacteroidia</taxon>
        <taxon>Bacteroidales</taxon>
        <taxon>Bacteroidaceae</taxon>
        <taxon>Bacteroides</taxon>
    </lineage>
</organism>
<dbReference type="Proteomes" id="UP000027601">
    <property type="component" value="Unassembled WGS sequence"/>
</dbReference>
<evidence type="ECO:0008006" key="3">
    <source>
        <dbReference type="Google" id="ProtNLM"/>
    </source>
</evidence>
<dbReference type="EMBL" id="BAJS01000041">
    <property type="protein sequence ID" value="GAK38174.1"/>
    <property type="molecule type" value="Genomic_DNA"/>
</dbReference>
<reference evidence="1 2" key="1">
    <citation type="journal article" date="2015" name="Microbes Environ.">
        <title>Distribution and evolution of nitrogen fixation genes in the phylum bacteroidetes.</title>
        <authorList>
            <person name="Inoue J."/>
            <person name="Oshima K."/>
            <person name="Suda W."/>
            <person name="Sakamoto M."/>
            <person name="Iino T."/>
            <person name="Noda S."/>
            <person name="Hongoh Y."/>
            <person name="Hattori M."/>
            <person name="Ohkuma M."/>
        </authorList>
    </citation>
    <scope>NUCLEOTIDE SEQUENCE [LARGE SCALE GENOMIC DNA]</scope>
    <source>
        <strain evidence="1 2">JCM 15093</strain>
    </source>
</reference>
<comment type="caution">
    <text evidence="1">The sequence shown here is derived from an EMBL/GenBank/DDBJ whole genome shotgun (WGS) entry which is preliminary data.</text>
</comment>
<keyword evidence="2" id="KW-1185">Reference proteome</keyword>
<accession>A0A069DCV9</accession>